<accession>F4QEP2</accession>
<gene>
    <name evidence="7" type="primary">arpA</name>
    <name evidence="7" type="ORF">DFA_11064</name>
</gene>
<dbReference type="FunFam" id="3.30.420.40:FF:000502">
    <property type="entry name" value="Actin-Related Proteins"/>
    <property type="match status" value="1"/>
</dbReference>
<keyword evidence="5" id="KW-0206">Cytoskeleton</keyword>
<dbReference type="SMART" id="SM00268">
    <property type="entry name" value="ACTIN"/>
    <property type="match status" value="1"/>
</dbReference>
<dbReference type="FunFam" id="3.90.640.10:FF:000008">
    <property type="entry name" value="alpha-centractin isoform X1"/>
    <property type="match status" value="1"/>
</dbReference>
<dbReference type="GeneID" id="14866309"/>
<dbReference type="EMBL" id="GL883029">
    <property type="protein sequence ID" value="EGG13303.1"/>
    <property type="molecule type" value="Genomic_DNA"/>
</dbReference>
<protein>
    <submittedName>
        <fullName evidence="7">Alpha-centractin</fullName>
    </submittedName>
</protein>
<dbReference type="GO" id="GO:0016192">
    <property type="term" value="P:vesicle-mediated transport"/>
    <property type="evidence" value="ECO:0007669"/>
    <property type="project" value="EnsemblProtists"/>
</dbReference>
<comment type="subcellular location">
    <subcellularLocation>
        <location evidence="1">Cytoplasm</location>
        <location evidence="1">Cytoskeleton</location>
    </subcellularLocation>
</comment>
<dbReference type="GO" id="GO:0008976">
    <property type="term" value="F:polyphosphate kinase activity"/>
    <property type="evidence" value="ECO:0007669"/>
    <property type="project" value="EnsemblProtists"/>
</dbReference>
<keyword evidence="4" id="KW-0067">ATP-binding</keyword>
<dbReference type="Gene3D" id="3.90.640.10">
    <property type="entry name" value="Actin, Chain A, domain 4"/>
    <property type="match status" value="1"/>
</dbReference>
<dbReference type="Pfam" id="PF00022">
    <property type="entry name" value="Actin"/>
    <property type="match status" value="1"/>
</dbReference>
<keyword evidence="3" id="KW-0547">Nucleotide-binding</keyword>
<keyword evidence="2" id="KW-0963">Cytoplasm</keyword>
<evidence type="ECO:0000256" key="5">
    <source>
        <dbReference type="ARBA" id="ARBA00023212"/>
    </source>
</evidence>
<dbReference type="AlphaFoldDB" id="F4QEP2"/>
<dbReference type="GO" id="GO:0005813">
    <property type="term" value="C:centrosome"/>
    <property type="evidence" value="ECO:0007669"/>
    <property type="project" value="EnsemblProtists"/>
</dbReference>
<evidence type="ECO:0000256" key="6">
    <source>
        <dbReference type="ARBA" id="ARBA00038483"/>
    </source>
</evidence>
<dbReference type="KEGG" id="dfa:DFA_11064"/>
<dbReference type="GO" id="GO:0005524">
    <property type="term" value="F:ATP binding"/>
    <property type="evidence" value="ECO:0007669"/>
    <property type="project" value="UniProtKB-KW"/>
</dbReference>
<reference evidence="8" key="1">
    <citation type="journal article" date="2011" name="Genome Res.">
        <title>Phylogeny-wide analysis of social amoeba genomes highlights ancient origins for complex intercellular communication.</title>
        <authorList>
            <person name="Heidel A.J."/>
            <person name="Lawal H.M."/>
            <person name="Felder M."/>
            <person name="Schilde C."/>
            <person name="Helps N.R."/>
            <person name="Tunggal B."/>
            <person name="Rivero F."/>
            <person name="John U."/>
            <person name="Schleicher M."/>
            <person name="Eichinger L."/>
            <person name="Platzer M."/>
            <person name="Noegel A.A."/>
            <person name="Schaap P."/>
            <person name="Gloeckner G."/>
        </authorList>
    </citation>
    <scope>NUCLEOTIDE SEQUENCE [LARGE SCALE GENOMIC DNA]</scope>
    <source>
        <strain evidence="8">SH3</strain>
    </source>
</reference>
<dbReference type="Proteomes" id="UP000007797">
    <property type="component" value="Unassembled WGS sequence"/>
</dbReference>
<dbReference type="OMA" id="YTTWTGG"/>
<comment type="similarity">
    <text evidence="6">Belongs to the actin family. ARP1 subfamily.</text>
</comment>
<dbReference type="InterPro" id="IPR004000">
    <property type="entry name" value="Actin"/>
</dbReference>
<dbReference type="InterPro" id="IPR043129">
    <property type="entry name" value="ATPase_NBD"/>
</dbReference>
<evidence type="ECO:0000256" key="1">
    <source>
        <dbReference type="ARBA" id="ARBA00004245"/>
    </source>
</evidence>
<dbReference type="STRING" id="1054147.F4QEP2"/>
<dbReference type="SUPFAM" id="SSF53067">
    <property type="entry name" value="Actin-like ATPase domain"/>
    <property type="match status" value="2"/>
</dbReference>
<evidence type="ECO:0000256" key="2">
    <source>
        <dbReference type="ARBA" id="ARBA00022490"/>
    </source>
</evidence>
<name>F4QEP2_CACFS</name>
<dbReference type="OrthoDB" id="27221at2759"/>
<dbReference type="CDD" id="cd10216">
    <property type="entry name" value="ASKHA_NBD_Arp1"/>
    <property type="match status" value="1"/>
</dbReference>
<sequence>MSRNQVEFSNQPVVIDNGSGFIKAGFAGQDQPSSIFSSLIGHPKYKKVMGSNVDGDSSFFVGDKVTEMRGVLKLRHPMDHGVVMNWENMERIWNHTYELLKIQSSEHPVLVTDVPHNPRLHRERAAELFFETYNTPALYFSIPAVLSLYASGRTTGVVLDSGDGVTHTVPVFEGFALPHAITRIDIGGRDITNHLQYLLRRAGYNFRTSAELEVVRIIKEKNCYVAFDPAKEEELLEPEAGTSRPVQTTYTLPDGQTIDLGAEKFRAPELLFHPDIIGDESPGIHQCLDTSIRKSDMDLRKTLYSNIILGGGSTLFHGFGERLLNEVKKLAPKDVKIKISAPLERKYSAWIGGSIMASLSTFKDLWVTHQEYEEEGAAILHRKIL</sequence>
<evidence type="ECO:0000256" key="3">
    <source>
        <dbReference type="ARBA" id="ARBA00022741"/>
    </source>
</evidence>
<keyword evidence="8" id="KW-1185">Reference proteome</keyword>
<dbReference type="RefSeq" id="XP_004350002.1">
    <property type="nucleotide sequence ID" value="XM_004349952.1"/>
</dbReference>
<evidence type="ECO:0000313" key="7">
    <source>
        <dbReference type="EMBL" id="EGG13303.1"/>
    </source>
</evidence>
<dbReference type="PANTHER" id="PTHR11937">
    <property type="entry name" value="ACTIN"/>
    <property type="match status" value="1"/>
</dbReference>
<dbReference type="Gene3D" id="3.30.420.40">
    <property type="match status" value="2"/>
</dbReference>
<dbReference type="PRINTS" id="PR00190">
    <property type="entry name" value="ACTIN"/>
</dbReference>
<evidence type="ECO:0000313" key="8">
    <source>
        <dbReference type="Proteomes" id="UP000007797"/>
    </source>
</evidence>
<organism evidence="7 8">
    <name type="scientific">Cavenderia fasciculata</name>
    <name type="common">Slime mold</name>
    <name type="synonym">Dictyostelium fasciculatum</name>
    <dbReference type="NCBI Taxonomy" id="261658"/>
    <lineage>
        <taxon>Eukaryota</taxon>
        <taxon>Amoebozoa</taxon>
        <taxon>Evosea</taxon>
        <taxon>Eumycetozoa</taxon>
        <taxon>Dictyostelia</taxon>
        <taxon>Acytosteliales</taxon>
        <taxon>Cavenderiaceae</taxon>
        <taxon>Cavenderia</taxon>
    </lineage>
</organism>
<evidence type="ECO:0000256" key="4">
    <source>
        <dbReference type="ARBA" id="ARBA00022840"/>
    </source>
</evidence>
<proteinExistence type="inferred from homology"/>